<sequence>MRTPVCYAFLLLGDPFYYTHVEANLNPYLVGMFTEQGAVKQVNASDENKISGSEGTGEQKRRRLESGSTANSTSSDREAPLNTERHGKTRYSRATTANYTRRSHRFYRARHLRRLAPPPSSRLNLKPFQPLWHESLIVRAIQVSPRSSFSLVRPDGESSVNDAIRFSVTKDRFVERVCEFLSCALST</sequence>
<dbReference type="AlphaFoldDB" id="A0A9P6N753"/>
<comment type="caution">
    <text evidence="2">The sequence shown here is derived from an EMBL/GenBank/DDBJ whole genome shotgun (WGS) entry which is preliminary data.</text>
</comment>
<protein>
    <submittedName>
        <fullName evidence="2">Uncharacterized protein</fullName>
    </submittedName>
</protein>
<name>A0A9P6N753_9BASI</name>
<evidence type="ECO:0000313" key="3">
    <source>
        <dbReference type="Proteomes" id="UP000886653"/>
    </source>
</evidence>
<reference evidence="2" key="1">
    <citation type="submission" date="2013-11" db="EMBL/GenBank/DDBJ databases">
        <title>Genome sequence of the fusiform rust pathogen reveals effectors for host alternation and coevolution with pine.</title>
        <authorList>
            <consortium name="DOE Joint Genome Institute"/>
            <person name="Smith K."/>
            <person name="Pendleton A."/>
            <person name="Kubisiak T."/>
            <person name="Anderson C."/>
            <person name="Salamov A."/>
            <person name="Aerts A."/>
            <person name="Riley R."/>
            <person name="Clum A."/>
            <person name="Lindquist E."/>
            <person name="Ence D."/>
            <person name="Campbell M."/>
            <person name="Kronenberg Z."/>
            <person name="Feau N."/>
            <person name="Dhillon B."/>
            <person name="Hamelin R."/>
            <person name="Burleigh J."/>
            <person name="Smith J."/>
            <person name="Yandell M."/>
            <person name="Nelson C."/>
            <person name="Grigoriev I."/>
            <person name="Davis J."/>
        </authorList>
    </citation>
    <scope>NUCLEOTIDE SEQUENCE</scope>
    <source>
        <strain evidence="2">G11</strain>
    </source>
</reference>
<accession>A0A9P6N753</accession>
<organism evidence="2 3">
    <name type="scientific">Cronartium quercuum f. sp. fusiforme G11</name>
    <dbReference type="NCBI Taxonomy" id="708437"/>
    <lineage>
        <taxon>Eukaryota</taxon>
        <taxon>Fungi</taxon>
        <taxon>Dikarya</taxon>
        <taxon>Basidiomycota</taxon>
        <taxon>Pucciniomycotina</taxon>
        <taxon>Pucciniomycetes</taxon>
        <taxon>Pucciniales</taxon>
        <taxon>Coleosporiaceae</taxon>
        <taxon>Cronartium</taxon>
    </lineage>
</organism>
<dbReference type="EMBL" id="MU167402">
    <property type="protein sequence ID" value="KAG0141101.1"/>
    <property type="molecule type" value="Genomic_DNA"/>
</dbReference>
<dbReference type="Proteomes" id="UP000886653">
    <property type="component" value="Unassembled WGS sequence"/>
</dbReference>
<feature type="compositionally biased region" description="Polar residues" evidence="1">
    <location>
        <begin position="44"/>
        <end position="53"/>
    </location>
</feature>
<evidence type="ECO:0000256" key="1">
    <source>
        <dbReference type="SAM" id="MobiDB-lite"/>
    </source>
</evidence>
<feature type="region of interest" description="Disordered" evidence="1">
    <location>
        <begin position="44"/>
        <end position="95"/>
    </location>
</feature>
<evidence type="ECO:0000313" key="2">
    <source>
        <dbReference type="EMBL" id="KAG0141101.1"/>
    </source>
</evidence>
<feature type="compositionally biased region" description="Basic and acidic residues" evidence="1">
    <location>
        <begin position="75"/>
        <end position="86"/>
    </location>
</feature>
<gene>
    <name evidence="2" type="ORF">CROQUDRAFT_99187</name>
</gene>
<proteinExistence type="predicted"/>
<keyword evidence="3" id="KW-1185">Reference proteome</keyword>